<gene>
    <name evidence="5" type="ORF">WA026_001448</name>
</gene>
<feature type="region of interest" description="Disordered" evidence="3">
    <location>
        <begin position="106"/>
        <end position="151"/>
    </location>
</feature>
<evidence type="ECO:0000256" key="2">
    <source>
        <dbReference type="ARBA" id="ARBA00023242"/>
    </source>
</evidence>
<evidence type="ECO:0000313" key="5">
    <source>
        <dbReference type="EMBL" id="KAK9883263.1"/>
    </source>
</evidence>
<dbReference type="InterPro" id="IPR003958">
    <property type="entry name" value="CBFA_NFYB_domain"/>
</dbReference>
<evidence type="ECO:0000256" key="1">
    <source>
        <dbReference type="ARBA" id="ARBA00004123"/>
    </source>
</evidence>
<comment type="caution">
    <text evidence="5">The sequence shown here is derived from an EMBL/GenBank/DDBJ whole genome shotgun (WGS) entry which is preliminary data.</text>
</comment>
<organism evidence="5 6">
    <name type="scientific">Henosepilachna vigintioctopunctata</name>
    <dbReference type="NCBI Taxonomy" id="420089"/>
    <lineage>
        <taxon>Eukaryota</taxon>
        <taxon>Metazoa</taxon>
        <taxon>Ecdysozoa</taxon>
        <taxon>Arthropoda</taxon>
        <taxon>Hexapoda</taxon>
        <taxon>Insecta</taxon>
        <taxon>Pterygota</taxon>
        <taxon>Neoptera</taxon>
        <taxon>Endopterygota</taxon>
        <taxon>Coleoptera</taxon>
        <taxon>Polyphaga</taxon>
        <taxon>Cucujiformia</taxon>
        <taxon>Coccinelloidea</taxon>
        <taxon>Coccinellidae</taxon>
        <taxon>Epilachninae</taxon>
        <taxon>Epilachnini</taxon>
        <taxon>Henosepilachna</taxon>
    </lineage>
</organism>
<dbReference type="Pfam" id="PF00808">
    <property type="entry name" value="CBFD_NFYB_HMF"/>
    <property type="match status" value="1"/>
</dbReference>
<dbReference type="GO" id="GO:0006261">
    <property type="term" value="P:DNA-templated DNA replication"/>
    <property type="evidence" value="ECO:0007669"/>
    <property type="project" value="TreeGrafter"/>
</dbReference>
<dbReference type="PANTHER" id="PTHR10252">
    <property type="entry name" value="HISTONE-LIKE TRANSCRIPTION FACTOR CCAAT-RELATED"/>
    <property type="match status" value="1"/>
</dbReference>
<dbReference type="GO" id="GO:0008623">
    <property type="term" value="C:CHRAC"/>
    <property type="evidence" value="ECO:0007669"/>
    <property type="project" value="TreeGrafter"/>
</dbReference>
<dbReference type="CDD" id="cd22924">
    <property type="entry name" value="HFD_CHRAC1-like"/>
    <property type="match status" value="1"/>
</dbReference>
<sequence>MNKRSGFKMATKPVLPLNRVCTIMKSSSDVDNVGKDSTCLMAKATELFIKKLVVDGYKKMKLEKSTSKFLHYQSLADIVQMDEKYEFLRDMMPKKITVREYKKIMSRKRGDESGINTEDSSDNSGSDSEDSTSSTSRSSRSANSVITLDSD</sequence>
<dbReference type="EMBL" id="JARQZJ010000091">
    <property type="protein sequence ID" value="KAK9883263.1"/>
    <property type="molecule type" value="Genomic_DNA"/>
</dbReference>
<feature type="compositionally biased region" description="Low complexity" evidence="3">
    <location>
        <begin position="122"/>
        <end position="144"/>
    </location>
</feature>
<keyword evidence="6" id="KW-1185">Reference proteome</keyword>
<evidence type="ECO:0000313" key="6">
    <source>
        <dbReference type="Proteomes" id="UP001431783"/>
    </source>
</evidence>
<proteinExistence type="predicted"/>
<keyword evidence="2" id="KW-0539">Nucleus</keyword>
<dbReference type="PANTHER" id="PTHR10252:SF54">
    <property type="entry name" value="CHROMATIN ACCESSIBILITY COMPLEX PROTEIN 1"/>
    <property type="match status" value="1"/>
</dbReference>
<reference evidence="5 6" key="1">
    <citation type="submission" date="2023-03" db="EMBL/GenBank/DDBJ databases">
        <title>Genome insight into feeding habits of ladybird beetles.</title>
        <authorList>
            <person name="Li H.-S."/>
            <person name="Huang Y.-H."/>
            <person name="Pang H."/>
        </authorList>
    </citation>
    <scope>NUCLEOTIDE SEQUENCE [LARGE SCALE GENOMIC DNA]</scope>
    <source>
        <strain evidence="5">SYSU_2023b</strain>
        <tissue evidence="5">Whole body</tissue>
    </source>
</reference>
<dbReference type="InterPro" id="IPR050568">
    <property type="entry name" value="Transcr_DNA_Rep_Reg"/>
</dbReference>
<dbReference type="Gene3D" id="1.10.20.10">
    <property type="entry name" value="Histone, subunit A"/>
    <property type="match status" value="1"/>
</dbReference>
<dbReference type="GO" id="GO:0046982">
    <property type="term" value="F:protein heterodimerization activity"/>
    <property type="evidence" value="ECO:0007669"/>
    <property type="project" value="InterPro"/>
</dbReference>
<protein>
    <recommendedName>
        <fullName evidence="4">Transcription factor CBF/NF-Y/archaeal histone domain-containing protein</fullName>
    </recommendedName>
</protein>
<dbReference type="GO" id="GO:0006338">
    <property type="term" value="P:chromatin remodeling"/>
    <property type="evidence" value="ECO:0007669"/>
    <property type="project" value="TreeGrafter"/>
</dbReference>
<accession>A0AAW1URW0</accession>
<dbReference type="AlphaFoldDB" id="A0AAW1URW0"/>
<evidence type="ECO:0000259" key="4">
    <source>
        <dbReference type="Pfam" id="PF00808"/>
    </source>
</evidence>
<name>A0AAW1URW0_9CUCU</name>
<dbReference type="InterPro" id="IPR009072">
    <property type="entry name" value="Histone-fold"/>
</dbReference>
<evidence type="ECO:0000256" key="3">
    <source>
        <dbReference type="SAM" id="MobiDB-lite"/>
    </source>
</evidence>
<feature type="domain" description="Transcription factor CBF/NF-Y/archaeal histone" evidence="4">
    <location>
        <begin position="15"/>
        <end position="73"/>
    </location>
</feature>
<dbReference type="Proteomes" id="UP001431783">
    <property type="component" value="Unassembled WGS sequence"/>
</dbReference>
<comment type="subcellular location">
    <subcellularLocation>
        <location evidence="1">Nucleus</location>
    </subcellularLocation>
</comment>
<dbReference type="SUPFAM" id="SSF47113">
    <property type="entry name" value="Histone-fold"/>
    <property type="match status" value="1"/>
</dbReference>